<evidence type="ECO:0000313" key="2">
    <source>
        <dbReference type="Proteomes" id="UP000192328"/>
    </source>
</evidence>
<keyword evidence="2" id="KW-1185">Reference proteome</keyword>
<proteinExistence type="predicted"/>
<reference evidence="1" key="1">
    <citation type="submission" date="2017-04" db="EMBL/GenBank/DDBJ databases">
        <authorList>
            <person name="Varghese N."/>
            <person name="Submissions S."/>
        </authorList>
    </citation>
    <scope>NUCLEOTIDE SEQUENCE</scope>
    <source>
        <strain evidence="1">WTE2008</strain>
    </source>
</reference>
<evidence type="ECO:0000313" key="1">
    <source>
        <dbReference type="EMBL" id="SMC56507.1"/>
    </source>
</evidence>
<protein>
    <submittedName>
        <fullName evidence="1">Uncharacterized protein</fullName>
    </submittedName>
</protein>
<comment type="caution">
    <text evidence="1">The sequence shown here is derived from an EMBL/GenBank/DDBJ whole genome shotgun (WGS) entry which is preliminary data.</text>
</comment>
<sequence length="296" mass="33475">MRNILKRFLVLVMAAAMVLSGCAAAFGETADSETARIEELVTDFFEFWGNSDYDPMVELCDPKWKSNCENPKNALFNLLANRRALELYIELISENGTGSDGTVTLSVLMDRNDGKEPVQYRMSIHVIKAADGNWYIDPQSLKSYEVITSVQTEAADDTVIRNKLAVFFEGWGTNDLDRMLEVCSPEWKKEQENARRRLFELLGNRTAVDEEILNIEKTETDTVRKAMAFITVDRNDGREPIPYFVSILMKKGEDGFWYVDPESLRSPEPTLNDELAAEAAAETENDSTTEEKAPAR</sequence>
<dbReference type="Proteomes" id="UP000192328">
    <property type="component" value="Unassembled WGS sequence"/>
</dbReference>
<organism evidence="1 2">
    <name type="scientific">Aristaeella lactis</name>
    <dbReference type="NCBI Taxonomy" id="3046383"/>
    <lineage>
        <taxon>Bacteria</taxon>
        <taxon>Bacillati</taxon>
        <taxon>Bacillota</taxon>
        <taxon>Clostridia</taxon>
        <taxon>Eubacteriales</taxon>
        <taxon>Aristaeellaceae</taxon>
        <taxon>Aristaeella</taxon>
    </lineage>
</organism>
<name>A0AC61PKM5_9FIRM</name>
<dbReference type="EMBL" id="FWXZ01000002">
    <property type="protein sequence ID" value="SMC56507.1"/>
    <property type="molecule type" value="Genomic_DNA"/>
</dbReference>
<gene>
    <name evidence="1" type="ORF">SAMN06297397_1386</name>
</gene>
<accession>A0AC61PKM5</accession>